<accession>A0AAD7SE59</accession>
<dbReference type="AlphaFoldDB" id="A0AAD7SE59"/>
<keyword evidence="2" id="KW-1185">Reference proteome</keyword>
<dbReference type="EMBL" id="JAINUG010000074">
    <property type="protein sequence ID" value="KAJ8400838.1"/>
    <property type="molecule type" value="Genomic_DNA"/>
</dbReference>
<sequence length="79" mass="8329">MLMRERQKCRVPSGLAVSCAAIVLTHPHTHCHGGHSGGCVAPTGSRLQAEHRSDIPDDGGKGRRLIAATGCRHVGRAPQ</sequence>
<comment type="caution">
    <text evidence="1">The sequence shown here is derived from an EMBL/GenBank/DDBJ whole genome shotgun (WGS) entry which is preliminary data.</text>
</comment>
<gene>
    <name evidence="1" type="ORF">AAFF_G00391920</name>
</gene>
<organism evidence="1 2">
    <name type="scientific">Aldrovandia affinis</name>
    <dbReference type="NCBI Taxonomy" id="143900"/>
    <lineage>
        <taxon>Eukaryota</taxon>
        <taxon>Metazoa</taxon>
        <taxon>Chordata</taxon>
        <taxon>Craniata</taxon>
        <taxon>Vertebrata</taxon>
        <taxon>Euteleostomi</taxon>
        <taxon>Actinopterygii</taxon>
        <taxon>Neopterygii</taxon>
        <taxon>Teleostei</taxon>
        <taxon>Notacanthiformes</taxon>
        <taxon>Halosauridae</taxon>
        <taxon>Aldrovandia</taxon>
    </lineage>
</organism>
<proteinExistence type="predicted"/>
<reference evidence="1" key="1">
    <citation type="journal article" date="2023" name="Science">
        <title>Genome structures resolve the early diversification of teleost fishes.</title>
        <authorList>
            <person name="Parey E."/>
            <person name="Louis A."/>
            <person name="Montfort J."/>
            <person name="Bouchez O."/>
            <person name="Roques C."/>
            <person name="Iampietro C."/>
            <person name="Lluch J."/>
            <person name="Castinel A."/>
            <person name="Donnadieu C."/>
            <person name="Desvignes T."/>
            <person name="Floi Bucao C."/>
            <person name="Jouanno E."/>
            <person name="Wen M."/>
            <person name="Mejri S."/>
            <person name="Dirks R."/>
            <person name="Jansen H."/>
            <person name="Henkel C."/>
            <person name="Chen W.J."/>
            <person name="Zahm M."/>
            <person name="Cabau C."/>
            <person name="Klopp C."/>
            <person name="Thompson A.W."/>
            <person name="Robinson-Rechavi M."/>
            <person name="Braasch I."/>
            <person name="Lecointre G."/>
            <person name="Bobe J."/>
            <person name="Postlethwait J.H."/>
            <person name="Berthelot C."/>
            <person name="Roest Crollius H."/>
            <person name="Guiguen Y."/>
        </authorList>
    </citation>
    <scope>NUCLEOTIDE SEQUENCE</scope>
    <source>
        <strain evidence="1">NC1722</strain>
    </source>
</reference>
<evidence type="ECO:0000313" key="2">
    <source>
        <dbReference type="Proteomes" id="UP001221898"/>
    </source>
</evidence>
<protein>
    <submittedName>
        <fullName evidence="1">Uncharacterized protein</fullName>
    </submittedName>
</protein>
<dbReference type="Proteomes" id="UP001221898">
    <property type="component" value="Unassembled WGS sequence"/>
</dbReference>
<evidence type="ECO:0000313" key="1">
    <source>
        <dbReference type="EMBL" id="KAJ8400838.1"/>
    </source>
</evidence>
<name>A0AAD7SE59_9TELE</name>